<dbReference type="Pfam" id="PF00391">
    <property type="entry name" value="PEP-utilizers"/>
    <property type="match status" value="1"/>
</dbReference>
<gene>
    <name evidence="5" type="ORF">QO231_22870</name>
</gene>
<proteinExistence type="inferred from homology"/>
<dbReference type="SUPFAM" id="SSF52821">
    <property type="entry name" value="Rhodanese/Cell cycle control phosphatase"/>
    <property type="match status" value="2"/>
</dbReference>
<feature type="transmembrane region" description="Helical" evidence="3">
    <location>
        <begin position="87"/>
        <end position="106"/>
    </location>
</feature>
<dbReference type="InterPro" id="IPR013815">
    <property type="entry name" value="ATP_grasp_subdomain_1"/>
</dbReference>
<dbReference type="InterPro" id="IPR001307">
    <property type="entry name" value="Thiosulphate_STrfase_CS"/>
</dbReference>
<feature type="domain" description="Rhodanese" evidence="4">
    <location>
        <begin position="166"/>
        <end position="252"/>
    </location>
</feature>
<evidence type="ECO:0000313" key="6">
    <source>
        <dbReference type="Proteomes" id="UP001255416"/>
    </source>
</evidence>
<dbReference type="InterPro" id="IPR028055">
    <property type="entry name" value="YidC/Oxa/ALB_C"/>
</dbReference>
<evidence type="ECO:0000256" key="1">
    <source>
        <dbReference type="RuleBase" id="RU003945"/>
    </source>
</evidence>
<dbReference type="SUPFAM" id="SSF56059">
    <property type="entry name" value="Glutathione synthetase ATP-binding domain-like"/>
    <property type="match status" value="1"/>
</dbReference>
<dbReference type="InterPro" id="IPR002192">
    <property type="entry name" value="PPDK_AMP/ATP-bd"/>
</dbReference>
<dbReference type="PANTHER" id="PTHR43615:SF1">
    <property type="entry name" value="PPDK_N DOMAIN-CONTAINING PROTEIN"/>
    <property type="match status" value="1"/>
</dbReference>
<feature type="domain" description="Rhodanese" evidence="4">
    <location>
        <begin position="284"/>
        <end position="368"/>
    </location>
</feature>
<dbReference type="SUPFAM" id="SSF52009">
    <property type="entry name" value="Phosphohistidine domain"/>
    <property type="match status" value="1"/>
</dbReference>
<dbReference type="SMART" id="SM00450">
    <property type="entry name" value="RHOD"/>
    <property type="match status" value="2"/>
</dbReference>
<accession>A0ABU3VKI4</accession>
<evidence type="ECO:0000256" key="3">
    <source>
        <dbReference type="SAM" id="Phobius"/>
    </source>
</evidence>
<feature type="transmembrane region" description="Helical" evidence="3">
    <location>
        <begin position="545"/>
        <end position="561"/>
    </location>
</feature>
<dbReference type="Gene3D" id="3.50.30.10">
    <property type="entry name" value="Phosphohistidine domain"/>
    <property type="match status" value="1"/>
</dbReference>
<evidence type="ECO:0000256" key="2">
    <source>
        <dbReference type="SAM" id="MobiDB-lite"/>
    </source>
</evidence>
<dbReference type="Pfam" id="PF00581">
    <property type="entry name" value="Rhodanese"/>
    <property type="match status" value="2"/>
</dbReference>
<dbReference type="EMBL" id="JASMWN010000028">
    <property type="protein sequence ID" value="MDU9006686.1"/>
    <property type="molecule type" value="Genomic_DNA"/>
</dbReference>
<dbReference type="CDD" id="cd00158">
    <property type="entry name" value="RHOD"/>
    <property type="match status" value="2"/>
</dbReference>
<dbReference type="PANTHER" id="PTHR43615">
    <property type="entry name" value="PHOSPHOENOLPYRUVATE SYNTHASE-RELATED"/>
    <property type="match status" value="1"/>
</dbReference>
<dbReference type="Gene3D" id="3.30.1490.20">
    <property type="entry name" value="ATP-grasp fold, A domain"/>
    <property type="match status" value="1"/>
</dbReference>
<feature type="transmembrane region" description="Helical" evidence="3">
    <location>
        <begin position="480"/>
        <end position="500"/>
    </location>
</feature>
<dbReference type="Gene3D" id="3.30.470.20">
    <property type="entry name" value="ATP-grasp fold, B domain"/>
    <property type="match status" value="1"/>
</dbReference>
<keyword evidence="1 3" id="KW-0812">Transmembrane</keyword>
<comment type="similarity">
    <text evidence="1">Belongs to the OXA1/ALB3/YidC family.</text>
</comment>
<dbReference type="Proteomes" id="UP001255416">
    <property type="component" value="Unassembled WGS sequence"/>
</dbReference>
<feature type="transmembrane region" description="Helical" evidence="3">
    <location>
        <begin position="520"/>
        <end position="538"/>
    </location>
</feature>
<name>A0ABU3VKI4_9RHOB</name>
<dbReference type="InterPro" id="IPR008279">
    <property type="entry name" value="PEP-util_enz_mobile_dom"/>
</dbReference>
<dbReference type="InterPro" id="IPR036873">
    <property type="entry name" value="Rhodanese-like_dom_sf"/>
</dbReference>
<dbReference type="PROSITE" id="PS50206">
    <property type="entry name" value="RHODANESE_3"/>
    <property type="match status" value="2"/>
</dbReference>
<dbReference type="Pfam" id="PF02096">
    <property type="entry name" value="60KD_IMP"/>
    <property type="match status" value="1"/>
</dbReference>
<dbReference type="Gene3D" id="3.40.250.10">
    <property type="entry name" value="Rhodanese-like domain"/>
    <property type="match status" value="2"/>
</dbReference>
<organism evidence="5 6">
    <name type="scientific">Sedimentitalea todarodis</name>
    <dbReference type="NCBI Taxonomy" id="1631240"/>
    <lineage>
        <taxon>Bacteria</taxon>
        <taxon>Pseudomonadati</taxon>
        <taxon>Pseudomonadota</taxon>
        <taxon>Alphaproteobacteria</taxon>
        <taxon>Rhodobacterales</taxon>
        <taxon>Paracoccaceae</taxon>
        <taxon>Sedimentitalea</taxon>
    </lineage>
</organism>
<dbReference type="Pfam" id="PF01326">
    <property type="entry name" value="PPDK_N"/>
    <property type="match status" value="1"/>
</dbReference>
<feature type="region of interest" description="Disordered" evidence="2">
    <location>
        <begin position="1328"/>
        <end position="1347"/>
    </location>
</feature>
<sequence length="1347" mass="147364">MLVTPTSSEYEIPPRAIKLGLLGALTLMPGPALAIPSPELLIGSVSSLSQVFAVGIAAVTGTAALVAKRFGLEPVSGSKGTRFPTRLIGALLLITLAFGALNIWQYQSRNTAELAHLQATLVRPAQFDGTTIKDTKLKETSFDKQAQSPLALSTQDAQALLDTIDNSDSALFFDVRETAEHRMGTLPGAQHVRFPDFLNAEMPMDGKTVVLFCHNGNRSSEICAELAARGIDCRFIAGGIEKWIVEGREFSDADVQTLSDLRAIPRYPNRDALLGTPGFKNLLDTTDLQIVDTRYPGDFATGHLPGAINIPIRALPTDELTRRIAELQDKPTVAACYDRRSCFMAQVLGLEMSEAGIDFRGRYTTPWEFFVAPKPKPHVQAWLNQQQLTYWQSGIDALAAALIWIGERSHFVLGLLALSLASRLLVLPIALKSERDQMITARYSEDLKALKQRLSDDPARKARAIQQFYADKGLTPMRNLTALLFLPVLMLGLSATEQAASAFDVEFLWLTSLGRPDPTYGLPVLFAALACFYLHWAVAKSRRQAALFWAIGAPLMFALVFRLSAAGNVYLCISLTLLLIQRAYVTETLAQLRHMAANRLRRVFERRPLADVYPLAATDALVGSGNKSYRLSVMKQAGLPVPDGLVIRTGAIHAYTAMAEPQKDAFAAKIWRMIGSRPCAVRSSAAGEDGADHSFAGVFDSVLDVDGHTMRDALDAVVGSFASARAASYDTENSAGHDGNILVQHMVQSDYAGVLFTEDPTAPGLAMVELVKGCGDDLVSGRVTPQSLRFGRYSQAAADEQSSPIDLAPLLDLSRRIEAMFGCPQDIEWTYANGAFQIVQSRDITSLASNSPADIAIREEWRRVLETYRDSDPDEVILEQDEMAEVLPRPTPLSFSLMANLWAPGGSVDLACRQLGVGYDLPEGRPGHLFTLFGRTYVDRKLKSRLALRLSKSKARHLRQEADAILVRFRQHTIPALQRDIALWQATDFTALPREQIVEIIDRLQHKLVCETYVEAEKINILAKFTMTQAETMAKGDAAAQRRLMLPTLHHAPSSLIDACTALDPADRRDALLTAMGHRAIFDYELSTPRYVETPELLWPLLDSATCAPVEAIEDAATAPTDPVDLAIAFQDLKEQAKHEALRIFAQLRRAILALAEETGLSDLIFHLTMDEILLIDDVDLTILRTRAMLRKNRAALLRTQPPVAVSLTLRDCERLSSPVSTQDQDDADELHGTCVAGSAGTTGRIFVVNDESTETDPFAGFCDGDIILCRMVSPAWLPQVQRAGAVLSNIGGWLSHMAIVAREKDILMLVGCNGLSQLETGMTVSVGTDGSITPDGSDRVETRKSA</sequence>
<protein>
    <submittedName>
        <fullName evidence="5">PEP/pyruvate-binding domain-containing protein</fullName>
    </submittedName>
</protein>
<keyword evidence="3" id="KW-1133">Transmembrane helix</keyword>
<dbReference type="InterPro" id="IPR051549">
    <property type="entry name" value="PEP_Utilizing_Enz"/>
</dbReference>
<feature type="transmembrane region" description="Helical" evidence="3">
    <location>
        <begin position="50"/>
        <end position="67"/>
    </location>
</feature>
<dbReference type="InterPro" id="IPR036637">
    <property type="entry name" value="Phosphohistidine_dom_sf"/>
</dbReference>
<evidence type="ECO:0000259" key="4">
    <source>
        <dbReference type="PROSITE" id="PS50206"/>
    </source>
</evidence>
<keyword evidence="6" id="KW-1185">Reference proteome</keyword>
<evidence type="ECO:0000313" key="5">
    <source>
        <dbReference type="EMBL" id="MDU9006686.1"/>
    </source>
</evidence>
<dbReference type="PROSITE" id="PS00380">
    <property type="entry name" value="RHODANESE_1"/>
    <property type="match status" value="1"/>
</dbReference>
<feature type="compositionally biased region" description="Basic and acidic residues" evidence="2">
    <location>
        <begin position="1337"/>
        <end position="1347"/>
    </location>
</feature>
<reference evidence="6" key="1">
    <citation type="submission" date="2023-05" db="EMBL/GenBank/DDBJ databases">
        <title>Sedimentitalea sp. nov. JM2-8.</title>
        <authorList>
            <person name="Huang J."/>
        </authorList>
    </citation>
    <scope>NUCLEOTIDE SEQUENCE [LARGE SCALE GENOMIC DNA]</scope>
    <source>
        <strain evidence="6">KHS03</strain>
    </source>
</reference>
<feature type="transmembrane region" description="Helical" evidence="3">
    <location>
        <begin position="411"/>
        <end position="431"/>
    </location>
</feature>
<dbReference type="InterPro" id="IPR001763">
    <property type="entry name" value="Rhodanese-like_dom"/>
</dbReference>
<comment type="caution">
    <text evidence="5">The sequence shown here is derived from an EMBL/GenBank/DDBJ whole genome shotgun (WGS) entry which is preliminary data.</text>
</comment>
<comment type="subcellular location">
    <subcellularLocation>
        <location evidence="1">Membrane</location>
        <topology evidence="1">Multi-pass membrane protein</topology>
    </subcellularLocation>
</comment>
<keyword evidence="3" id="KW-0472">Membrane</keyword>
<dbReference type="RefSeq" id="WP_316781955.1">
    <property type="nucleotide sequence ID" value="NZ_JASMWN010000028.1"/>
</dbReference>